<evidence type="ECO:0000259" key="2">
    <source>
        <dbReference type="Pfam" id="PF11706"/>
    </source>
</evidence>
<dbReference type="PANTHER" id="PTHR35525">
    <property type="entry name" value="BLL6575 PROTEIN"/>
    <property type="match status" value="1"/>
</dbReference>
<dbReference type="EMBL" id="FOBF01000022">
    <property type="protein sequence ID" value="SEN13407.1"/>
    <property type="molecule type" value="Genomic_DNA"/>
</dbReference>
<reference evidence="3 4" key="1">
    <citation type="submission" date="2016-10" db="EMBL/GenBank/DDBJ databases">
        <authorList>
            <person name="de Groot N.N."/>
        </authorList>
    </citation>
    <scope>NUCLEOTIDE SEQUENCE [LARGE SCALE GENOMIC DNA]</scope>
    <source>
        <strain evidence="3 4">DSM 43357</strain>
    </source>
</reference>
<proteinExistence type="predicted"/>
<dbReference type="Proteomes" id="UP000198953">
    <property type="component" value="Unassembled WGS sequence"/>
</dbReference>
<organism evidence="3 4">
    <name type="scientific">Nonomuraea pusilla</name>
    <dbReference type="NCBI Taxonomy" id="46177"/>
    <lineage>
        <taxon>Bacteria</taxon>
        <taxon>Bacillati</taxon>
        <taxon>Actinomycetota</taxon>
        <taxon>Actinomycetes</taxon>
        <taxon>Streptosporangiales</taxon>
        <taxon>Streptosporangiaceae</taxon>
        <taxon>Nonomuraea</taxon>
    </lineage>
</organism>
<name>A0A1H8E3Q2_9ACTN</name>
<dbReference type="AlphaFoldDB" id="A0A1H8E3Q2"/>
<dbReference type="InterPro" id="IPR021005">
    <property type="entry name" value="Znf_CGNR"/>
</dbReference>
<protein>
    <submittedName>
        <fullName evidence="3">Conserved protein containing a Zn-ribbon-like motif, possibly RNA-binding</fullName>
    </submittedName>
</protein>
<feature type="domain" description="Zinc finger CGNR" evidence="2">
    <location>
        <begin position="214"/>
        <end position="256"/>
    </location>
</feature>
<evidence type="ECO:0000256" key="1">
    <source>
        <dbReference type="SAM" id="MobiDB-lite"/>
    </source>
</evidence>
<accession>A0A1H8E3Q2</accession>
<sequence>MRQYAETGLVAIDLVNTWDEYLDDPERLPDVASLHRFCQELACRPAALREPERSPETGTLTEGARKATAVEAGDRAPLEDAREAAPVDVRDPAPLEDAWEAAPVDVRDRALLEGAREAAAVEAGDMALTEGDLVAVREVRGRLRDVLAVADPGGRAAALARWASDLPVRALVETEGGVPRLRPAPPDGADLALRLAVRAVTELLDVAAAGDWDRLRLCAARPCRDAFIDRSRPGRRQFCSTRCANRAHAAASRARHR</sequence>
<keyword evidence="4" id="KW-1185">Reference proteome</keyword>
<dbReference type="STRING" id="46177.SAMN05660976_06883"/>
<dbReference type="InterPro" id="IPR010852">
    <property type="entry name" value="ABATE"/>
</dbReference>
<feature type="region of interest" description="Disordered" evidence="1">
    <location>
        <begin position="48"/>
        <end position="85"/>
    </location>
</feature>
<dbReference type="Pfam" id="PF11706">
    <property type="entry name" value="zf-CGNR"/>
    <property type="match status" value="1"/>
</dbReference>
<dbReference type="InterPro" id="IPR023286">
    <property type="entry name" value="ABATE_dom_sf"/>
</dbReference>
<evidence type="ECO:0000313" key="4">
    <source>
        <dbReference type="Proteomes" id="UP000198953"/>
    </source>
</evidence>
<dbReference type="SUPFAM" id="SSF160904">
    <property type="entry name" value="Jann2411-like"/>
    <property type="match status" value="1"/>
</dbReference>
<evidence type="ECO:0000313" key="3">
    <source>
        <dbReference type="EMBL" id="SEN13407.1"/>
    </source>
</evidence>
<dbReference type="PANTHER" id="PTHR35525:SF3">
    <property type="entry name" value="BLL6575 PROTEIN"/>
    <property type="match status" value="1"/>
</dbReference>
<feature type="compositionally biased region" description="Basic and acidic residues" evidence="1">
    <location>
        <begin position="72"/>
        <end position="85"/>
    </location>
</feature>
<dbReference type="RefSeq" id="WP_218154135.1">
    <property type="nucleotide sequence ID" value="NZ_FOBF01000022.1"/>
</dbReference>
<dbReference type="Gene3D" id="1.10.3300.10">
    <property type="entry name" value="Jann2411-like domain"/>
    <property type="match status" value="1"/>
</dbReference>
<gene>
    <name evidence="3" type="ORF">SAMN05660976_06883</name>
</gene>